<evidence type="ECO:0000313" key="2">
    <source>
        <dbReference type="Proteomes" id="UP000075424"/>
    </source>
</evidence>
<dbReference type="PANTHER" id="PTHR36847">
    <property type="entry name" value="AMIDOLIGASE ENZYME"/>
    <property type="match status" value="1"/>
</dbReference>
<dbReference type="EMBL" id="LQYV01000102">
    <property type="protein sequence ID" value="KYD24284.1"/>
    <property type="molecule type" value="Genomic_DNA"/>
</dbReference>
<dbReference type="PATRIC" id="fig|1422.18.peg.616"/>
<comment type="caution">
    <text evidence="1">The sequence shown here is derived from an EMBL/GenBank/DDBJ whole genome shotgun (WGS) entry which is preliminary data.</text>
</comment>
<dbReference type="RefSeq" id="WP_061567522.1">
    <property type="nucleotide sequence ID" value="NZ_JARMSM010000186.1"/>
</dbReference>
<name>A0A150MIA9_GEOSE</name>
<protein>
    <submittedName>
        <fullName evidence="1">Uncharacterized protein</fullName>
    </submittedName>
</protein>
<dbReference type="AlphaFoldDB" id="A0A150MIA9"/>
<gene>
    <name evidence="1" type="ORF">B4109_3190</name>
</gene>
<dbReference type="InterPro" id="IPR022025">
    <property type="entry name" value="Amidoligase_2"/>
</dbReference>
<organism evidence="1 2">
    <name type="scientific">Geobacillus stearothermophilus</name>
    <name type="common">Bacillus stearothermophilus</name>
    <dbReference type="NCBI Taxonomy" id="1422"/>
    <lineage>
        <taxon>Bacteria</taxon>
        <taxon>Bacillati</taxon>
        <taxon>Bacillota</taxon>
        <taxon>Bacilli</taxon>
        <taxon>Bacillales</taxon>
        <taxon>Anoxybacillaceae</taxon>
        <taxon>Geobacillus</taxon>
    </lineage>
</organism>
<reference evidence="1 2" key="1">
    <citation type="submission" date="2016-01" db="EMBL/GenBank/DDBJ databases">
        <title>Draft Genome Sequences of Seven Thermophilic Sporeformers Isolated from Foods.</title>
        <authorList>
            <person name="Berendsen E.M."/>
            <person name="Wells-Bennik M.H."/>
            <person name="Krawcyk A.O."/>
            <person name="De Jong A."/>
            <person name="Holsappel S."/>
            <person name="Eijlander R.T."/>
            <person name="Kuipers O.P."/>
        </authorList>
    </citation>
    <scope>NUCLEOTIDE SEQUENCE [LARGE SCALE GENOMIC DNA]</scope>
    <source>
        <strain evidence="1 2">B4109</strain>
    </source>
</reference>
<dbReference type="Pfam" id="PF12224">
    <property type="entry name" value="Amidoligase_2"/>
    <property type="match status" value="1"/>
</dbReference>
<dbReference type="PANTHER" id="PTHR36847:SF1">
    <property type="entry name" value="AMIDOLIGASE ENZYME"/>
    <property type="match status" value="1"/>
</dbReference>
<evidence type="ECO:0000313" key="1">
    <source>
        <dbReference type="EMBL" id="KYD24284.1"/>
    </source>
</evidence>
<proteinExistence type="predicted"/>
<accession>A0A150MIA9</accession>
<dbReference type="Proteomes" id="UP000075424">
    <property type="component" value="Unassembled WGS sequence"/>
</dbReference>
<sequence>MVVNPRSLTFGVEVEFTRVTRRIAANLVAEFFDTIPKYRGGTYDVYEIRDNCDRVWKIVRDSSITPEMLIGRKVDIGTDEYKCELVSPILNYSDIELLQCLIRDLRERGQAKVNESTGLHIHVGSDKFTANSLRILCNIIYSKQNLLGAALRVNHIRKRYCSDLTEDFIRKLNKVKPKTLEEFADIWYGDASTSRNARNNRYHHSRYQVLNLHNLLRGKYNAVEFRIFNGTLHAGKIKAFIQLVLLIVAQSLNQKKASYKVTVTNNPKYTFRVWLLKMGGIGDEFKTMRYHLLKHIEGNSAYKNKVTNEMVEDYSHIF</sequence>